<comment type="caution">
    <text evidence="4">The sequence shown here is derived from an EMBL/GenBank/DDBJ whole genome shotgun (WGS) entry which is preliminary data.</text>
</comment>
<reference evidence="4 5" key="3">
    <citation type="submission" date="2019-11" db="EMBL/GenBank/DDBJ databases">
        <title>Type strains purchased from KCTC, JCM and DSMZ.</title>
        <authorList>
            <person name="Lu H."/>
        </authorList>
    </citation>
    <scope>NUCLEOTIDE SEQUENCE [LARGE SCALE GENOMIC DNA]</scope>
    <source>
        <strain evidence="4 5">KCTC 52429</strain>
    </source>
</reference>
<dbReference type="EMBL" id="WNKZ01000116">
    <property type="protein sequence ID" value="MTV55943.1"/>
    <property type="molecule type" value="Genomic_DNA"/>
</dbReference>
<feature type="domain" description="Phasin" evidence="2">
    <location>
        <begin position="18"/>
        <end position="109"/>
    </location>
</feature>
<protein>
    <submittedName>
        <fullName evidence="4">TIGR01841 family phasin</fullName>
    </submittedName>
</protein>
<name>A0A6I3T352_9BURK</name>
<dbReference type="Proteomes" id="UP000622638">
    <property type="component" value="Unassembled WGS sequence"/>
</dbReference>
<evidence type="ECO:0000313" key="3">
    <source>
        <dbReference type="EMBL" id="GGC17788.1"/>
    </source>
</evidence>
<evidence type="ECO:0000256" key="1">
    <source>
        <dbReference type="SAM" id="MobiDB-lite"/>
    </source>
</evidence>
<evidence type="ECO:0000259" key="2">
    <source>
        <dbReference type="Pfam" id="PF09361"/>
    </source>
</evidence>
<dbReference type="NCBIfam" id="TIGR01841">
    <property type="entry name" value="phasin"/>
    <property type="match status" value="1"/>
</dbReference>
<organism evidence="4 5">
    <name type="scientific">Pseudoduganella buxea</name>
    <dbReference type="NCBI Taxonomy" id="1949069"/>
    <lineage>
        <taxon>Bacteria</taxon>
        <taxon>Pseudomonadati</taxon>
        <taxon>Pseudomonadota</taxon>
        <taxon>Betaproteobacteria</taxon>
        <taxon>Burkholderiales</taxon>
        <taxon>Oxalobacteraceae</taxon>
        <taxon>Telluria group</taxon>
        <taxon>Pseudoduganella</taxon>
    </lineage>
</organism>
<dbReference type="InterPro" id="IPR010127">
    <property type="entry name" value="Phasin_subfam-1"/>
</dbReference>
<reference evidence="6" key="2">
    <citation type="journal article" date="2019" name="Int. J. Syst. Evol. Microbiol.">
        <title>The Global Catalogue of Microorganisms (GCM) 10K type strain sequencing project: providing services to taxonomists for standard genome sequencing and annotation.</title>
        <authorList>
            <consortium name="The Broad Institute Genomics Platform"/>
            <consortium name="The Broad Institute Genome Sequencing Center for Infectious Disease"/>
            <person name="Wu L."/>
            <person name="Ma J."/>
        </authorList>
    </citation>
    <scope>NUCLEOTIDE SEQUENCE [LARGE SCALE GENOMIC DNA]</scope>
    <source>
        <strain evidence="6">CGMCC 1.15931</strain>
    </source>
</reference>
<dbReference type="Proteomes" id="UP000430634">
    <property type="component" value="Unassembled WGS sequence"/>
</dbReference>
<dbReference type="AlphaFoldDB" id="A0A6I3T352"/>
<reference evidence="3" key="4">
    <citation type="submission" date="2024-05" db="EMBL/GenBank/DDBJ databases">
        <authorList>
            <person name="Sun Q."/>
            <person name="Zhou Y."/>
        </authorList>
    </citation>
    <scope>NUCLEOTIDE SEQUENCE</scope>
    <source>
        <strain evidence="3">CGMCC 1.15931</strain>
    </source>
</reference>
<dbReference type="EMBL" id="BMKG01000023">
    <property type="protein sequence ID" value="GGC17788.1"/>
    <property type="molecule type" value="Genomic_DNA"/>
</dbReference>
<keyword evidence="6" id="KW-1185">Reference proteome</keyword>
<evidence type="ECO:0000313" key="5">
    <source>
        <dbReference type="Proteomes" id="UP000430634"/>
    </source>
</evidence>
<dbReference type="OrthoDB" id="8777596at2"/>
<evidence type="ECO:0000313" key="6">
    <source>
        <dbReference type="Proteomes" id="UP000622638"/>
    </source>
</evidence>
<gene>
    <name evidence="4" type="primary">phaP</name>
    <name evidence="3" type="ORF">GCM10011572_43900</name>
    <name evidence="4" type="ORF">GM672_24775</name>
</gene>
<reference evidence="3" key="1">
    <citation type="journal article" date="2014" name="Int. J. Syst. Evol. Microbiol.">
        <title>Complete genome of a new Firmicutes species belonging to the dominant human colonic microbiota ('Ruminococcus bicirculans') reveals two chromosomes and a selective capacity to utilize plant glucans.</title>
        <authorList>
            <consortium name="NISC Comparative Sequencing Program"/>
            <person name="Wegmann U."/>
            <person name="Louis P."/>
            <person name="Goesmann A."/>
            <person name="Henrissat B."/>
            <person name="Duncan S.H."/>
            <person name="Flint H.J."/>
        </authorList>
    </citation>
    <scope>NUCLEOTIDE SEQUENCE</scope>
    <source>
        <strain evidence="3">CGMCC 1.15931</strain>
    </source>
</reference>
<feature type="region of interest" description="Disordered" evidence="1">
    <location>
        <begin position="130"/>
        <end position="202"/>
    </location>
</feature>
<dbReference type="Pfam" id="PF09361">
    <property type="entry name" value="Phasin_2"/>
    <property type="match status" value="1"/>
</dbReference>
<accession>A0A6I3T352</accession>
<feature type="compositionally biased region" description="Basic and acidic residues" evidence="1">
    <location>
        <begin position="130"/>
        <end position="146"/>
    </location>
</feature>
<dbReference type="RefSeq" id="WP_155473197.1">
    <property type="nucleotide sequence ID" value="NZ_BMKG01000023.1"/>
</dbReference>
<feature type="compositionally biased region" description="Polar residues" evidence="1">
    <location>
        <begin position="176"/>
        <end position="196"/>
    </location>
</feature>
<sequence length="202" mass="21888">MFPFSHSVTPAARTHLDAQVAFINDMSKSLARSFQDLCQLNIQLSQTMLEESTIAGQQLLTTDRANDVVNVAGSRAQPAAEKLRAYQQHVSRVAANAQAELARVAEQHVQETSRTARALADEVARTAVEQTDRSLRKQEETIRNFRDPFVQDDAWRGNGSAHAHGNLQSAGEGEQGQHQGNLQTAANSGQQSNQGGKASKAG</sequence>
<dbReference type="InterPro" id="IPR018968">
    <property type="entry name" value="Phasin"/>
</dbReference>
<proteinExistence type="predicted"/>
<evidence type="ECO:0000313" key="4">
    <source>
        <dbReference type="EMBL" id="MTV55943.1"/>
    </source>
</evidence>